<evidence type="ECO:0000259" key="1">
    <source>
        <dbReference type="PROSITE" id="PS50011"/>
    </source>
</evidence>
<dbReference type="GeneID" id="36558883"/>
<organism evidence="2 3">
    <name type="scientific">Aspergillus steynii IBT 23096</name>
    <dbReference type="NCBI Taxonomy" id="1392250"/>
    <lineage>
        <taxon>Eukaryota</taxon>
        <taxon>Fungi</taxon>
        <taxon>Dikarya</taxon>
        <taxon>Ascomycota</taxon>
        <taxon>Pezizomycotina</taxon>
        <taxon>Eurotiomycetes</taxon>
        <taxon>Eurotiomycetidae</taxon>
        <taxon>Eurotiales</taxon>
        <taxon>Aspergillaceae</taxon>
        <taxon>Aspergillus</taxon>
        <taxon>Aspergillus subgen. Circumdati</taxon>
    </lineage>
</organism>
<dbReference type="PROSITE" id="PS50011">
    <property type="entry name" value="PROTEIN_KINASE_DOM"/>
    <property type="match status" value="1"/>
</dbReference>
<evidence type="ECO:0000313" key="3">
    <source>
        <dbReference type="Proteomes" id="UP000234275"/>
    </source>
</evidence>
<gene>
    <name evidence="2" type="ORF">P170DRAFT_451430</name>
</gene>
<accession>A0A2I2FS32</accession>
<proteinExistence type="predicted"/>
<dbReference type="RefSeq" id="XP_024698718.1">
    <property type="nucleotide sequence ID" value="XM_024851184.1"/>
</dbReference>
<feature type="domain" description="Protein kinase" evidence="1">
    <location>
        <begin position="16"/>
        <end position="226"/>
    </location>
</feature>
<dbReference type="Gene3D" id="1.10.510.10">
    <property type="entry name" value="Transferase(Phosphotransferase) domain 1"/>
    <property type="match status" value="1"/>
</dbReference>
<evidence type="ECO:0000313" key="2">
    <source>
        <dbReference type="EMBL" id="PLB43416.1"/>
    </source>
</evidence>
<dbReference type="AlphaFoldDB" id="A0A2I2FS32"/>
<dbReference type="VEuPathDB" id="FungiDB:P170DRAFT_451430"/>
<name>A0A2I2FS32_9EURO</name>
<dbReference type="InterPro" id="IPR011009">
    <property type="entry name" value="Kinase-like_dom_sf"/>
</dbReference>
<dbReference type="EMBL" id="MSFO01000011">
    <property type="protein sequence ID" value="PLB43416.1"/>
    <property type="molecule type" value="Genomic_DNA"/>
</dbReference>
<dbReference type="OrthoDB" id="4185642at2759"/>
<dbReference type="GO" id="GO:0005524">
    <property type="term" value="F:ATP binding"/>
    <property type="evidence" value="ECO:0007669"/>
    <property type="project" value="InterPro"/>
</dbReference>
<keyword evidence="3" id="KW-1185">Reference proteome</keyword>
<dbReference type="STRING" id="1392250.A0A2I2FS32"/>
<reference evidence="2 3" key="1">
    <citation type="submission" date="2016-12" db="EMBL/GenBank/DDBJ databases">
        <title>The genomes of Aspergillus section Nigri reveals drivers in fungal speciation.</title>
        <authorList>
            <consortium name="DOE Joint Genome Institute"/>
            <person name="Vesth T.C."/>
            <person name="Nybo J."/>
            <person name="Theobald S."/>
            <person name="Brandl J."/>
            <person name="Frisvad J.C."/>
            <person name="Nielsen K.F."/>
            <person name="Lyhne E.K."/>
            <person name="Kogle M.E."/>
            <person name="Kuo A."/>
            <person name="Riley R."/>
            <person name="Clum A."/>
            <person name="Nolan M."/>
            <person name="Lipzen A."/>
            <person name="Salamov A."/>
            <person name="Henrissat B."/>
            <person name="Wiebenga A."/>
            <person name="De Vries R.P."/>
            <person name="Grigoriev I.V."/>
            <person name="Mortensen U.H."/>
            <person name="Andersen M.R."/>
            <person name="Baker S.E."/>
        </authorList>
    </citation>
    <scope>NUCLEOTIDE SEQUENCE [LARGE SCALE GENOMIC DNA]</scope>
    <source>
        <strain evidence="2 3">IBT 23096</strain>
    </source>
</reference>
<dbReference type="SUPFAM" id="SSF56112">
    <property type="entry name" value="Protein kinase-like (PK-like)"/>
    <property type="match status" value="1"/>
</dbReference>
<dbReference type="InterPro" id="IPR000719">
    <property type="entry name" value="Prot_kinase_dom"/>
</dbReference>
<comment type="caution">
    <text evidence="2">The sequence shown here is derived from an EMBL/GenBank/DDBJ whole genome shotgun (WGS) entry which is preliminary data.</text>
</comment>
<protein>
    <recommendedName>
        <fullName evidence="1">Protein kinase domain-containing protein</fullName>
    </recommendedName>
</protein>
<dbReference type="GO" id="GO:0004672">
    <property type="term" value="F:protein kinase activity"/>
    <property type="evidence" value="ECO:0007669"/>
    <property type="project" value="InterPro"/>
</dbReference>
<dbReference type="Proteomes" id="UP000234275">
    <property type="component" value="Unassembled WGS sequence"/>
</dbReference>
<sequence length="226" mass="25952">MSQHSSDALNTSPGLLQIGKELGRSEASSIFEVEIQGTRYAMEVFHDNGDPGFTEKGCDLNRFRCELRAYRNLRLFGVCDRGSVPYYHGYFDRLDPARFQPHLNHFVDDVNNPSAILLEYLEDTEELNCVNYSDDRFRVVIRGLKEIHGALVHHRDIYPKNILIVRGPPERVVWIDFDVAVTFPDKQSVNSQAEGYFDYEVKLAASFGDLLREDQKEGLPPNTKFY</sequence>